<evidence type="ECO:0000313" key="3">
    <source>
        <dbReference type="EMBL" id="MBA2893341.1"/>
    </source>
</evidence>
<evidence type="ECO:0000313" key="4">
    <source>
        <dbReference type="Proteomes" id="UP000530928"/>
    </source>
</evidence>
<dbReference type="Gene3D" id="2.40.40.10">
    <property type="entry name" value="RlpA-like domain"/>
    <property type="match status" value="1"/>
</dbReference>
<dbReference type="CDD" id="cd22272">
    <property type="entry name" value="DPBB_EXLX1-like"/>
    <property type="match status" value="1"/>
</dbReference>
<dbReference type="RefSeq" id="WP_181612043.1">
    <property type="nucleotide sequence ID" value="NZ_BAABAM010000003.1"/>
</dbReference>
<proteinExistence type="predicted"/>
<dbReference type="NCBIfam" id="NF041144">
    <property type="entry name" value="expansin_EXLX1"/>
    <property type="match status" value="1"/>
</dbReference>
<sequence>MTGLSLVTAVSVTLFAIHQDSACADPIPAPTRTGKAYLFNMNTGTGNCSLAGAAKGTLFASVSPQEYAGSRACGTFLAVAGPRGIVRVQVVDQCPGCRLGDLDLNQAAFERITDRGKGVESIAYRQIRDPSPAKALSFRVKPGSSTSWAAVQVIDHGNPVKLVELRAGDDWLDLRRGTDNYWVSAKGAGKRFDLRVSDAYGSRRTVHDLELEPGRVQRTKVKLYGTAKRKPEPAVNERPLERPAPLEQPTPVPAPPKPAAAENRCFRAPA</sequence>
<dbReference type="InterPro" id="IPR051477">
    <property type="entry name" value="Expansin_CellWall"/>
</dbReference>
<dbReference type="AlphaFoldDB" id="A0A7W0CLL2"/>
<keyword evidence="1" id="KW-0732">Signal</keyword>
<dbReference type="InterPro" id="IPR036749">
    <property type="entry name" value="Expansin_CBD_sf"/>
</dbReference>
<evidence type="ECO:0000256" key="2">
    <source>
        <dbReference type="SAM" id="MobiDB-lite"/>
    </source>
</evidence>
<dbReference type="InterPro" id="IPR036908">
    <property type="entry name" value="RlpA-like_sf"/>
</dbReference>
<dbReference type="Proteomes" id="UP000530928">
    <property type="component" value="Unassembled WGS sequence"/>
</dbReference>
<keyword evidence="4" id="KW-1185">Reference proteome</keyword>
<feature type="compositionally biased region" description="Pro residues" evidence="2">
    <location>
        <begin position="246"/>
        <end position="258"/>
    </location>
</feature>
<reference evidence="3 4" key="1">
    <citation type="submission" date="2020-07" db="EMBL/GenBank/DDBJ databases">
        <title>Genomic Encyclopedia of Type Strains, Phase IV (KMG-IV): sequencing the most valuable type-strain genomes for metagenomic binning, comparative biology and taxonomic classification.</title>
        <authorList>
            <person name="Goeker M."/>
        </authorList>
    </citation>
    <scope>NUCLEOTIDE SEQUENCE [LARGE SCALE GENOMIC DNA]</scope>
    <source>
        <strain evidence="3 4">DSM 45533</strain>
    </source>
</reference>
<gene>
    <name evidence="3" type="ORF">HNR30_004695</name>
</gene>
<evidence type="ECO:0000256" key="1">
    <source>
        <dbReference type="ARBA" id="ARBA00022729"/>
    </source>
</evidence>
<name>A0A7W0CLL2_9ACTN</name>
<dbReference type="InterPro" id="IPR049818">
    <property type="entry name" value="Expansin_EXLX1-like"/>
</dbReference>
<protein>
    <submittedName>
        <fullName evidence="3">Expansin (Peptidoglycan-binding protein)</fullName>
    </submittedName>
</protein>
<feature type="region of interest" description="Disordered" evidence="2">
    <location>
        <begin position="225"/>
        <end position="270"/>
    </location>
</feature>
<dbReference type="SUPFAM" id="SSF50685">
    <property type="entry name" value="Barwin-like endoglucanases"/>
    <property type="match status" value="1"/>
</dbReference>
<dbReference type="SUPFAM" id="SSF49590">
    <property type="entry name" value="PHL pollen allergen"/>
    <property type="match status" value="1"/>
</dbReference>
<dbReference type="PANTHER" id="PTHR31836:SF21">
    <property type="entry name" value="EXPANSIN-LIKE PROTEIN 7"/>
    <property type="match status" value="1"/>
</dbReference>
<dbReference type="Gene3D" id="2.60.40.760">
    <property type="entry name" value="Expansin, cellulose-binding-like domain"/>
    <property type="match status" value="1"/>
</dbReference>
<dbReference type="PANTHER" id="PTHR31836">
    <property type="match status" value="1"/>
</dbReference>
<organism evidence="3 4">
    <name type="scientific">Nonomuraea soli</name>
    <dbReference type="NCBI Taxonomy" id="1032476"/>
    <lineage>
        <taxon>Bacteria</taxon>
        <taxon>Bacillati</taxon>
        <taxon>Actinomycetota</taxon>
        <taxon>Actinomycetes</taxon>
        <taxon>Streptosporangiales</taxon>
        <taxon>Streptosporangiaceae</taxon>
        <taxon>Nonomuraea</taxon>
    </lineage>
</organism>
<dbReference type="EMBL" id="JACDUR010000004">
    <property type="protein sequence ID" value="MBA2893341.1"/>
    <property type="molecule type" value="Genomic_DNA"/>
</dbReference>
<comment type="caution">
    <text evidence="3">The sequence shown here is derived from an EMBL/GenBank/DDBJ whole genome shotgun (WGS) entry which is preliminary data.</text>
</comment>
<accession>A0A7W0CLL2</accession>